<keyword evidence="2" id="KW-1133">Transmembrane helix</keyword>
<gene>
    <name evidence="3" type="ORF">D4765_14690</name>
</gene>
<name>A0A4T2BVD6_9MICO</name>
<protein>
    <submittedName>
        <fullName evidence="3">Uncharacterized protein</fullName>
    </submittedName>
</protein>
<keyword evidence="2" id="KW-0812">Transmembrane</keyword>
<dbReference type="EMBL" id="QYRT01000034">
    <property type="protein sequence ID" value="TIH33568.1"/>
    <property type="molecule type" value="Genomic_DNA"/>
</dbReference>
<feature type="transmembrane region" description="Helical" evidence="2">
    <location>
        <begin position="32"/>
        <end position="54"/>
    </location>
</feature>
<evidence type="ECO:0000313" key="4">
    <source>
        <dbReference type="Proteomes" id="UP000306192"/>
    </source>
</evidence>
<dbReference type="Proteomes" id="UP000306192">
    <property type="component" value="Unassembled WGS sequence"/>
</dbReference>
<feature type="region of interest" description="Disordered" evidence="1">
    <location>
        <begin position="115"/>
        <end position="149"/>
    </location>
</feature>
<evidence type="ECO:0000313" key="3">
    <source>
        <dbReference type="EMBL" id="TIH33568.1"/>
    </source>
</evidence>
<evidence type="ECO:0000256" key="1">
    <source>
        <dbReference type="SAM" id="MobiDB-lite"/>
    </source>
</evidence>
<evidence type="ECO:0000256" key="2">
    <source>
        <dbReference type="SAM" id="Phobius"/>
    </source>
</evidence>
<accession>A0A4T2BVD6</accession>
<organism evidence="3 4">
    <name type="scientific">Subtercola vilae</name>
    <dbReference type="NCBI Taxonomy" id="2056433"/>
    <lineage>
        <taxon>Bacteria</taxon>
        <taxon>Bacillati</taxon>
        <taxon>Actinomycetota</taxon>
        <taxon>Actinomycetes</taxon>
        <taxon>Micrococcales</taxon>
        <taxon>Microbacteriaceae</taxon>
        <taxon>Subtercola</taxon>
    </lineage>
</organism>
<sequence>MCEAGAVSDDQLGGAAGVVVVARPFRPNPFELVLWVMAPVLIAVSIAGVFTSAAAQYEVSQRVTCSPNGGCDVPANFVLRQILGTFAPETFAVGLLCIVVALALRAFDRNARRRAAEADSNAARSGGGAPTARPSRRPIDPDLFKRPPG</sequence>
<feature type="transmembrane region" description="Helical" evidence="2">
    <location>
        <begin position="82"/>
        <end position="104"/>
    </location>
</feature>
<dbReference type="AlphaFoldDB" id="A0A4T2BVD6"/>
<reference evidence="3 4" key="1">
    <citation type="journal article" date="2019" name="Microorganisms">
        <title>Systematic Affiliation and Genome Analysis of Subtercola vilae DB165(T) with Particular Emphasis on Cold Adaptation of an Isolate from a High-Altitude Cold Volcano Lake.</title>
        <authorList>
            <person name="Villalobos A.S."/>
            <person name="Wiese J."/>
            <person name="Imhoff J.F."/>
            <person name="Dorador C."/>
            <person name="Keller A."/>
            <person name="Hentschel U."/>
        </authorList>
    </citation>
    <scope>NUCLEOTIDE SEQUENCE [LARGE SCALE GENOMIC DNA]</scope>
    <source>
        <strain evidence="3 4">DB165</strain>
    </source>
</reference>
<proteinExistence type="predicted"/>
<comment type="caution">
    <text evidence="3">The sequence shown here is derived from an EMBL/GenBank/DDBJ whole genome shotgun (WGS) entry which is preliminary data.</text>
</comment>
<keyword evidence="4" id="KW-1185">Reference proteome</keyword>
<feature type="compositionally biased region" description="Basic and acidic residues" evidence="1">
    <location>
        <begin position="137"/>
        <end position="149"/>
    </location>
</feature>
<keyword evidence="2" id="KW-0472">Membrane</keyword>